<proteinExistence type="predicted"/>
<evidence type="ECO:0000313" key="1">
    <source>
        <dbReference type="EMBL" id="AYB00228.1"/>
    </source>
</evidence>
<sequence length="85" mass="9970">MAKQKDVAINRREYERIKRYDHTQMNNYIRSIYKDGFDSGIEEAKNRNEKKDLNIELIKVELANIKGIGSTKMAQVIKVLEERIG</sequence>
<dbReference type="RefSeq" id="WP_111524783.1">
    <property type="nucleotide sequence ID" value="NZ_CP032364.1"/>
</dbReference>
<keyword evidence="2" id="KW-1185">Reference proteome</keyword>
<protein>
    <submittedName>
        <fullName evidence="1">Uncharacterized protein</fullName>
    </submittedName>
</protein>
<dbReference type="EMBL" id="CP032364">
    <property type="protein sequence ID" value="AYB00228.1"/>
    <property type="molecule type" value="Genomic_DNA"/>
</dbReference>
<dbReference type="KEGG" id="lua:D4A81_09930"/>
<reference evidence="1 2" key="1">
    <citation type="submission" date="2018-09" db="EMBL/GenBank/DDBJ databases">
        <title>Genome sequencing of Lachnoanaerobaculum umeaense DSM 23576.</title>
        <authorList>
            <person name="Kook J.-K."/>
            <person name="Park S.-N."/>
            <person name="Lim Y.K."/>
        </authorList>
    </citation>
    <scope>NUCLEOTIDE SEQUENCE [LARGE SCALE GENOMIC DNA]</scope>
    <source>
        <strain evidence="2">DSM 23576 \ CCUG 58757</strain>
    </source>
</reference>
<gene>
    <name evidence="1" type="ORF">D4A81_09930</name>
</gene>
<name>A0A385Q3L3_9FIRM</name>
<organism evidence="1 2">
    <name type="scientific">Lachnoanaerobaculum umeaense</name>
    <dbReference type="NCBI Taxonomy" id="617123"/>
    <lineage>
        <taxon>Bacteria</taxon>
        <taxon>Bacillati</taxon>
        <taxon>Bacillota</taxon>
        <taxon>Clostridia</taxon>
        <taxon>Lachnospirales</taxon>
        <taxon>Lachnospiraceae</taxon>
        <taxon>Lachnoanaerobaculum</taxon>
    </lineage>
</organism>
<dbReference type="AlphaFoldDB" id="A0A385Q3L3"/>
<accession>A0A385Q3L3</accession>
<dbReference type="Proteomes" id="UP000265562">
    <property type="component" value="Chromosome"/>
</dbReference>
<dbReference type="OrthoDB" id="2056570at2"/>
<evidence type="ECO:0000313" key="2">
    <source>
        <dbReference type="Proteomes" id="UP000265562"/>
    </source>
</evidence>